<evidence type="ECO:0000256" key="2">
    <source>
        <dbReference type="ARBA" id="ARBA00023210"/>
    </source>
</evidence>
<dbReference type="HAMAP" id="MF_01197">
    <property type="entry name" value="SepF"/>
    <property type="match status" value="1"/>
</dbReference>
<name>A0A2H5XDA2_9BACT</name>
<dbReference type="Proteomes" id="UP000236173">
    <property type="component" value="Unassembled WGS sequence"/>
</dbReference>
<dbReference type="Pfam" id="PF04472">
    <property type="entry name" value="SepF"/>
    <property type="match status" value="1"/>
</dbReference>
<evidence type="ECO:0000256" key="3">
    <source>
        <dbReference type="ARBA" id="ARBA00023306"/>
    </source>
</evidence>
<dbReference type="PANTHER" id="PTHR35798:SF1">
    <property type="entry name" value="CELL DIVISION PROTEIN SEPF"/>
    <property type="match status" value="1"/>
</dbReference>
<dbReference type="AlphaFoldDB" id="A0A2H5XDA2"/>
<dbReference type="GO" id="GO:0043093">
    <property type="term" value="P:FtsZ-dependent cytokinesis"/>
    <property type="evidence" value="ECO:0007669"/>
    <property type="project" value="UniProtKB-UniRule"/>
</dbReference>
<keyword evidence="2 5" id="KW-0717">Septation</keyword>
<sequence length="151" mass="16727">MGWLARLPRWFHFGDEVEEAGDPDGVAEASAREGVLAKWRVVRGKRSSVFGIAPRKLDDAVKAADKLMEGRAVFVNLQHIDAAKAQRIVDILAGVTYALRGTCFQVGRRLFWFVPPSVGAEWDEETVKAIATLFTEVNDTATDNDALHFAR</sequence>
<gene>
    <name evidence="5 6" type="primary">sepF</name>
    <name evidence="6" type="ORF">HRbin17_01689</name>
</gene>
<dbReference type="InterPro" id="IPR023052">
    <property type="entry name" value="Cell_div_SepF"/>
</dbReference>
<dbReference type="InterPro" id="IPR007561">
    <property type="entry name" value="Cell_div_SepF/SepF-rel"/>
</dbReference>
<evidence type="ECO:0000256" key="4">
    <source>
        <dbReference type="ARBA" id="ARBA00044936"/>
    </source>
</evidence>
<proteinExistence type="inferred from homology"/>
<comment type="subunit">
    <text evidence="5">Homodimer. Interacts with FtsZ.</text>
</comment>
<dbReference type="Gene3D" id="3.30.110.150">
    <property type="entry name" value="SepF-like protein"/>
    <property type="match status" value="1"/>
</dbReference>
<keyword evidence="5" id="KW-0963">Cytoplasm</keyword>
<evidence type="ECO:0000313" key="6">
    <source>
        <dbReference type="EMBL" id="GBC99168.1"/>
    </source>
</evidence>
<reference evidence="7" key="1">
    <citation type="submission" date="2017-09" db="EMBL/GenBank/DDBJ databases">
        <title>Metaegenomics of thermophilic ammonia-oxidizing enrichment culture.</title>
        <authorList>
            <person name="Kato S."/>
            <person name="Suzuki K."/>
        </authorList>
    </citation>
    <scope>NUCLEOTIDE SEQUENCE [LARGE SCALE GENOMIC DNA]</scope>
</reference>
<organism evidence="6 7">
    <name type="scientific">Candidatus Fervidibacter japonicus</name>
    <dbReference type="NCBI Taxonomy" id="2035412"/>
    <lineage>
        <taxon>Bacteria</taxon>
        <taxon>Candidatus Fervidibacterota</taxon>
        <taxon>Candidatus Fervidibacter</taxon>
    </lineage>
</organism>
<dbReference type="PANTHER" id="PTHR35798">
    <property type="entry name" value="CELL DIVISION PROTEIN SEPF"/>
    <property type="match status" value="1"/>
</dbReference>
<accession>A0A2H5XDA2</accession>
<comment type="function">
    <text evidence="4 5">Cell division protein that is part of the divisome complex and is recruited early to the Z-ring. Probably stimulates Z-ring formation, perhaps through the cross-linking of FtsZ protofilaments. Its function overlaps with FtsA.</text>
</comment>
<dbReference type="GO" id="GO:0005737">
    <property type="term" value="C:cytoplasm"/>
    <property type="evidence" value="ECO:0007669"/>
    <property type="project" value="UniProtKB-SubCell"/>
</dbReference>
<protein>
    <recommendedName>
        <fullName evidence="5">Cell division protein SepF</fullName>
    </recommendedName>
</protein>
<dbReference type="InterPro" id="IPR038594">
    <property type="entry name" value="SepF-like_sf"/>
</dbReference>
<evidence type="ECO:0000313" key="7">
    <source>
        <dbReference type="Proteomes" id="UP000236173"/>
    </source>
</evidence>
<keyword evidence="3 5" id="KW-0131">Cell cycle</keyword>
<comment type="caution">
    <text evidence="6">The sequence shown here is derived from an EMBL/GenBank/DDBJ whole genome shotgun (WGS) entry which is preliminary data.</text>
</comment>
<dbReference type="GO" id="GO:0000917">
    <property type="term" value="P:division septum assembly"/>
    <property type="evidence" value="ECO:0007669"/>
    <property type="project" value="UniProtKB-KW"/>
</dbReference>
<evidence type="ECO:0000256" key="1">
    <source>
        <dbReference type="ARBA" id="ARBA00022618"/>
    </source>
</evidence>
<keyword evidence="1 5" id="KW-0132">Cell division</keyword>
<dbReference type="EMBL" id="BEHT01000022">
    <property type="protein sequence ID" value="GBC99168.1"/>
    <property type="molecule type" value="Genomic_DNA"/>
</dbReference>
<comment type="subcellular location">
    <subcellularLocation>
        <location evidence="5">Cytoplasm</location>
    </subcellularLocation>
    <text evidence="5">Localizes to the division site, in a FtsZ-dependent manner.</text>
</comment>
<comment type="similarity">
    <text evidence="5">Belongs to the SepF family.</text>
</comment>
<evidence type="ECO:0000256" key="5">
    <source>
        <dbReference type="HAMAP-Rule" id="MF_01197"/>
    </source>
</evidence>